<dbReference type="EMBL" id="CAACVI010000012">
    <property type="protein sequence ID" value="VEN73924.1"/>
    <property type="molecule type" value="Genomic_DNA"/>
</dbReference>
<dbReference type="GO" id="GO:0009103">
    <property type="term" value="P:lipopolysaccharide biosynthetic process"/>
    <property type="evidence" value="ECO:0007669"/>
    <property type="project" value="TreeGrafter"/>
</dbReference>
<name>A0A484HK22_9BACT</name>
<organism evidence="2">
    <name type="scientific">uncultured Desulfobacteraceae bacterium</name>
    <dbReference type="NCBI Taxonomy" id="218296"/>
    <lineage>
        <taxon>Bacteria</taxon>
        <taxon>Pseudomonadati</taxon>
        <taxon>Thermodesulfobacteriota</taxon>
        <taxon>Desulfobacteria</taxon>
        <taxon>Desulfobacterales</taxon>
        <taxon>Desulfobacteraceae</taxon>
        <taxon>environmental samples</taxon>
    </lineage>
</organism>
<protein>
    <recommendedName>
        <fullName evidence="1">Glycosyl transferase family 1 domain-containing protein</fullName>
    </recommendedName>
</protein>
<dbReference type="PANTHER" id="PTHR46401">
    <property type="entry name" value="GLYCOSYLTRANSFERASE WBBK-RELATED"/>
    <property type="match status" value="1"/>
</dbReference>
<gene>
    <name evidence="2" type="ORF">EPICR_20395</name>
</gene>
<dbReference type="GO" id="GO:0016757">
    <property type="term" value="F:glycosyltransferase activity"/>
    <property type="evidence" value="ECO:0007669"/>
    <property type="project" value="InterPro"/>
</dbReference>
<feature type="domain" description="Glycosyl transferase family 1" evidence="1">
    <location>
        <begin position="397"/>
        <end position="571"/>
    </location>
</feature>
<dbReference type="Pfam" id="PF00534">
    <property type="entry name" value="Glycos_transf_1"/>
    <property type="match status" value="2"/>
</dbReference>
<evidence type="ECO:0000259" key="1">
    <source>
        <dbReference type="Pfam" id="PF00534"/>
    </source>
</evidence>
<accession>A0A484HK22</accession>
<dbReference type="CDD" id="cd03809">
    <property type="entry name" value="GT4_MtfB-like"/>
    <property type="match status" value="1"/>
</dbReference>
<dbReference type="SUPFAM" id="SSF53756">
    <property type="entry name" value="UDP-Glycosyltransferase/glycogen phosphorylase"/>
    <property type="match status" value="3"/>
</dbReference>
<dbReference type="PANTHER" id="PTHR46401:SF9">
    <property type="entry name" value="MANNOSYLTRANSFERASE A"/>
    <property type="match status" value="1"/>
</dbReference>
<dbReference type="AlphaFoldDB" id="A0A484HK22"/>
<dbReference type="CDD" id="cd03801">
    <property type="entry name" value="GT4_PimA-like"/>
    <property type="match status" value="1"/>
</dbReference>
<dbReference type="InterPro" id="IPR001296">
    <property type="entry name" value="Glyco_trans_1"/>
</dbReference>
<proteinExistence type="predicted"/>
<evidence type="ECO:0000313" key="2">
    <source>
        <dbReference type="EMBL" id="VEN73924.1"/>
    </source>
</evidence>
<sequence>MILVLNGLFPETVERIRVGFDGLLPQENIRVWHAPGPVSGLRPKNNWRRQIAELIREAFIADFKPDIVLVSNLFEGLNDDGVTSIGALDIDAPTAVALHDVIPFVHSDIDLKNSAVETWYKNKLGHLHRSDIIFAISESVRKDGIRYLGLPEDSVINISASEISHAQSMDRSAVRLISVLEKIHAGRCRSMDRKSLSARRPKLAYISPLPPERSGISDYSAELLPELSRYYDIDVIVDQDSVSDSLSNADWSVFDVEWFRCHYSRYDRALYHFGNSHFHQHMFSLLEEIPGVVVLHDFFLSGLVWHMDAHGSDPNYFVKRLYESHGYGAAREKFSDPASNDLVCRKYPCNLSVLKQAKGIVAHHEYSLNLAKDRHAKVDEDNWAVIPHLRIPAFGHDRAKARQALNLGDDDFIVCSFGLLGPSKLNHRLLKAWLTSHLAKDANCVLIFVGQNHEGEYGRELMTAIQRGKIGGRVRITGWVDTETFRHYLAAADIGVQLRTFSRGETSGAVMDCMNHSLATVVNANGAMADLPDDAVWKLPDKFSDMQLIEALETLRHDGSRRNKLGICARQVILKDHSPQGCAAQYFGAIERFYSHPRADIESLIKAVAAFDHYKPHYLEYLMLAESISFNFSERSLDRRIFLDISRTFHNDLKTGIECATCGLLIELIKAPPKGYRVEPVYLSAAGGRRHYRYARSYTFTLLGCPADIASDEPIDAQPGDIVIALDLFSQGTEDTRFYFDQLRQGGVKIYCLVFDLLPVLSPHLFPEGADKAHSNWLETIIRCDGGICISKTVAGELMEWVEKNGEEYSAAFNVSWFHLGADIRDSSFSCGMPDFAPAVLNTIQKCAAFLMVGTIEPRKGHMQTLDAFDKLWGEGLKVNLVIVGKEGWKGLPDGMRRSIPAIVNRLRNHPKLGKRLFWLNGISDEYLEEIYTVSTCLIAASEGEGFGLPLIEAARHKLHIIARDIPVFREVAHHHAYYFSGTKPIQLAETIKRWLELKRQNLAPSSEGMRWLTWKQSAEYLLSRILPQSQSKPSRRRIDEIN</sequence>
<dbReference type="Gene3D" id="3.40.50.2000">
    <property type="entry name" value="Glycogen Phosphorylase B"/>
    <property type="match status" value="2"/>
</dbReference>
<reference evidence="2" key="1">
    <citation type="submission" date="2019-01" db="EMBL/GenBank/DDBJ databases">
        <authorList>
            <consortium name="Genoscope - CEA"/>
            <person name="William W."/>
        </authorList>
    </citation>
    <scope>NUCLEOTIDE SEQUENCE</scope>
    <source>
        <strain evidence="2">CR-1</strain>
    </source>
</reference>
<feature type="domain" description="Glycosyl transferase family 1" evidence="1">
    <location>
        <begin position="848"/>
        <end position="1000"/>
    </location>
</feature>